<accession>A0ABD1LUJ7</accession>
<dbReference type="EMBL" id="JBGMDY010000007">
    <property type="protein sequence ID" value="KAL2327211.1"/>
    <property type="molecule type" value="Genomic_DNA"/>
</dbReference>
<dbReference type="AlphaFoldDB" id="A0ABD1LUJ7"/>
<sequence>MCCLYCGAETSLLNPSWNPLQPRAPATGCAFSYVSPSFLVRIQLPLVLVLALSFTFLPCIVVPWWLGFVGVRVAEVDEEEVDVVGDRV</sequence>
<keyword evidence="3" id="KW-1185">Reference proteome</keyword>
<proteinExistence type="predicted"/>
<keyword evidence="1" id="KW-0812">Transmembrane</keyword>
<gene>
    <name evidence="2" type="ORF">Fmac_020638</name>
</gene>
<evidence type="ECO:0008006" key="4">
    <source>
        <dbReference type="Google" id="ProtNLM"/>
    </source>
</evidence>
<protein>
    <recommendedName>
        <fullName evidence="4">Transmembrane protein</fullName>
    </recommendedName>
</protein>
<keyword evidence="1" id="KW-0472">Membrane</keyword>
<name>A0ABD1LUJ7_9FABA</name>
<dbReference type="Proteomes" id="UP001603857">
    <property type="component" value="Unassembled WGS sequence"/>
</dbReference>
<comment type="caution">
    <text evidence="2">The sequence shown here is derived from an EMBL/GenBank/DDBJ whole genome shotgun (WGS) entry which is preliminary data.</text>
</comment>
<evidence type="ECO:0000313" key="2">
    <source>
        <dbReference type="EMBL" id="KAL2327211.1"/>
    </source>
</evidence>
<evidence type="ECO:0000313" key="3">
    <source>
        <dbReference type="Proteomes" id="UP001603857"/>
    </source>
</evidence>
<feature type="transmembrane region" description="Helical" evidence="1">
    <location>
        <begin position="46"/>
        <end position="66"/>
    </location>
</feature>
<organism evidence="2 3">
    <name type="scientific">Flemingia macrophylla</name>
    <dbReference type="NCBI Taxonomy" id="520843"/>
    <lineage>
        <taxon>Eukaryota</taxon>
        <taxon>Viridiplantae</taxon>
        <taxon>Streptophyta</taxon>
        <taxon>Embryophyta</taxon>
        <taxon>Tracheophyta</taxon>
        <taxon>Spermatophyta</taxon>
        <taxon>Magnoliopsida</taxon>
        <taxon>eudicotyledons</taxon>
        <taxon>Gunneridae</taxon>
        <taxon>Pentapetalae</taxon>
        <taxon>rosids</taxon>
        <taxon>fabids</taxon>
        <taxon>Fabales</taxon>
        <taxon>Fabaceae</taxon>
        <taxon>Papilionoideae</taxon>
        <taxon>50 kb inversion clade</taxon>
        <taxon>NPAAA clade</taxon>
        <taxon>indigoferoid/millettioid clade</taxon>
        <taxon>Phaseoleae</taxon>
        <taxon>Flemingia</taxon>
    </lineage>
</organism>
<evidence type="ECO:0000256" key="1">
    <source>
        <dbReference type="SAM" id="Phobius"/>
    </source>
</evidence>
<reference evidence="2 3" key="1">
    <citation type="submission" date="2024-08" db="EMBL/GenBank/DDBJ databases">
        <title>Insights into the chromosomal genome structure of Flemingia macrophylla.</title>
        <authorList>
            <person name="Ding Y."/>
            <person name="Zhao Y."/>
            <person name="Bi W."/>
            <person name="Wu M."/>
            <person name="Zhao G."/>
            <person name="Gong Y."/>
            <person name="Li W."/>
            <person name="Zhang P."/>
        </authorList>
    </citation>
    <scope>NUCLEOTIDE SEQUENCE [LARGE SCALE GENOMIC DNA]</scope>
    <source>
        <strain evidence="2">DYQJB</strain>
        <tissue evidence="2">Leaf</tissue>
    </source>
</reference>
<keyword evidence="1" id="KW-1133">Transmembrane helix</keyword>